<dbReference type="Gene3D" id="2.40.10.120">
    <property type="match status" value="1"/>
</dbReference>
<dbReference type="GeneID" id="64827749"/>
<accession>A0A8T8LIT0</accession>
<dbReference type="Proteomes" id="UP000679341">
    <property type="component" value="Chromosome"/>
</dbReference>
<dbReference type="OrthoDB" id="325608at2157"/>
<keyword evidence="2" id="KW-1185">Reference proteome</keyword>
<evidence type="ECO:0000313" key="1">
    <source>
        <dbReference type="EMBL" id="QUO46825.1"/>
    </source>
</evidence>
<reference evidence="1 2" key="1">
    <citation type="submission" date="2021-03" db="EMBL/GenBank/DDBJ databases">
        <title>Halorubrum sodomense MBLA0099, Whole genome shotgun sequencing.</title>
        <authorList>
            <person name="Seo M.-J."/>
            <person name="Cho E.-S."/>
            <person name="Hwang C.Y."/>
        </authorList>
    </citation>
    <scope>NUCLEOTIDE SEQUENCE [LARGE SCALE GENOMIC DNA]</scope>
    <source>
        <strain evidence="1 2">MBLA0099</strain>
    </source>
</reference>
<sequence>MASINPVYSTVTMIKVGNRDDFATGFFYNFLDDTYLVTNKHVLEPDDNVPADEVRFFIRSYNNLGDVNWITKSVEEGSQIDWYEMGGNDGSDNDIDVAVIPINQKLSDFSDYINNNGDESNIVTGSTAFSPHMLMDGDDVVSGGDTVLVIGYPDGLLDSQSYIPLLRNARISTPYGLPFQDDPKFITDAMMYPGMSGSPIVAGPRTLKNPATGGLRTSSRGFALLGIHSDNYQREMEDDFERLNLNAGWYAQILNLIIINQVVQSSDNPEKTFDRIDSEYPDIREFDSNLIASILRHAVQAE</sequence>
<dbReference type="KEGG" id="hss:J7656_09375"/>
<name>A0A8T8LIT0_9EURY</name>
<dbReference type="InterPro" id="IPR009003">
    <property type="entry name" value="Peptidase_S1_PA"/>
</dbReference>
<protein>
    <submittedName>
        <fullName evidence="1">Trypsin-like peptidase domain-containing protein</fullName>
    </submittedName>
</protein>
<gene>
    <name evidence="1" type="ORF">J7656_09375</name>
</gene>
<dbReference type="SUPFAM" id="SSF50494">
    <property type="entry name" value="Trypsin-like serine proteases"/>
    <property type="match status" value="1"/>
</dbReference>
<evidence type="ECO:0000313" key="2">
    <source>
        <dbReference type="Proteomes" id="UP000679341"/>
    </source>
</evidence>
<dbReference type="Pfam" id="PF13365">
    <property type="entry name" value="Trypsin_2"/>
    <property type="match status" value="1"/>
</dbReference>
<proteinExistence type="predicted"/>
<dbReference type="AlphaFoldDB" id="A0A8T8LIT0"/>
<dbReference type="RefSeq" id="WP_211553128.1">
    <property type="nucleotide sequence ID" value="NZ_CP073695.1"/>
</dbReference>
<dbReference type="EMBL" id="CP073695">
    <property type="protein sequence ID" value="QUO46825.1"/>
    <property type="molecule type" value="Genomic_DNA"/>
</dbReference>
<organism evidence="1 2">
    <name type="scientific">Halorubrum ruber</name>
    <dbReference type="NCBI Taxonomy" id="2982524"/>
    <lineage>
        <taxon>Archaea</taxon>
        <taxon>Methanobacteriati</taxon>
        <taxon>Methanobacteriota</taxon>
        <taxon>Stenosarchaea group</taxon>
        <taxon>Halobacteria</taxon>
        <taxon>Halobacteriales</taxon>
        <taxon>Haloferacaceae</taxon>
        <taxon>Halorubrum</taxon>
    </lineage>
</organism>